<comment type="caution">
    <text evidence="13">The sequence shown here is derived from an EMBL/GenBank/DDBJ whole genome shotgun (WGS) entry which is preliminary data.</text>
</comment>
<reference evidence="13" key="1">
    <citation type="journal article" date="2013" name="Environ. Microbiol.">
        <title>Microbiota from the distal guts of lean and obese adolescents exhibit partial functional redundancy besides clear differences in community structure.</title>
        <authorList>
            <person name="Ferrer M."/>
            <person name="Ruiz A."/>
            <person name="Lanza F."/>
            <person name="Haange S.B."/>
            <person name="Oberbach A."/>
            <person name="Till H."/>
            <person name="Bargiela R."/>
            <person name="Campoy C."/>
            <person name="Segura M.T."/>
            <person name="Richter M."/>
            <person name="von Bergen M."/>
            <person name="Seifert J."/>
            <person name="Suarez A."/>
        </authorList>
    </citation>
    <scope>NUCLEOTIDE SEQUENCE</scope>
</reference>
<keyword evidence="3" id="KW-0820">tRNA-binding</keyword>
<evidence type="ECO:0000256" key="6">
    <source>
        <dbReference type="ARBA" id="ARBA00022694"/>
    </source>
</evidence>
<proteinExistence type="predicted"/>
<gene>
    <name evidence="13" type="ORF">OBE_01783</name>
</gene>
<protein>
    <submittedName>
        <fullName evidence="13">tRNA-dihydrouridine synthase 1</fullName>
    </submittedName>
</protein>
<comment type="cofactor">
    <cofactor evidence="1">
        <name>FMN</name>
        <dbReference type="ChEBI" id="CHEBI:58210"/>
    </cofactor>
</comment>
<dbReference type="GO" id="GO:0017150">
    <property type="term" value="F:tRNA dihydrouridine synthase activity"/>
    <property type="evidence" value="ECO:0007669"/>
    <property type="project" value="InterPro"/>
</dbReference>
<sequence>MCVLVLHMFFCYNKPVWRNSMWKIGNVEIDNQVVLAPMAGISNSAYRRICKEMGCGLIYAEMVSDKAISFGNKKTLDMLYMTDSERPIAQQIFGTDVESFVVAAKYIEKTMKPDIIDINMGCPVPKVALRAQAGSALLKNPQKIREIVSAVVAAVNVPVTVKIRSGWDSEHINAVEVAKICEEAGASAITVHSRTRKQGYSGKADWLIIKNVKDNVSIPVIGNGDIKTPEDAKRMLNETGCDAIMIGRGLLGNPWLIRNTLNYLAGRDYELPSTEEKIKMCIKHLKYLSETKDEKIAVLEIRSHAAWYLKGIENASLIKNKIYQCNSIRDIMQVLNEFLGGKSNE</sequence>
<evidence type="ECO:0000256" key="4">
    <source>
        <dbReference type="ARBA" id="ARBA00022630"/>
    </source>
</evidence>
<dbReference type="GO" id="GO:0050660">
    <property type="term" value="F:flavin adenine dinucleotide binding"/>
    <property type="evidence" value="ECO:0007669"/>
    <property type="project" value="InterPro"/>
</dbReference>
<dbReference type="PROSITE" id="PS01136">
    <property type="entry name" value="UPF0034"/>
    <property type="match status" value="1"/>
</dbReference>
<evidence type="ECO:0000313" key="13">
    <source>
        <dbReference type="EMBL" id="EKC74618.1"/>
    </source>
</evidence>
<dbReference type="PANTHER" id="PTHR45846:SF1">
    <property type="entry name" value="TRNA-DIHYDROURIDINE(47) SYNTHASE [NAD(P)(+)]-LIKE"/>
    <property type="match status" value="1"/>
</dbReference>
<dbReference type="EMBL" id="AJWZ01001172">
    <property type="protein sequence ID" value="EKC74618.1"/>
    <property type="molecule type" value="Genomic_DNA"/>
</dbReference>
<evidence type="ECO:0000256" key="8">
    <source>
        <dbReference type="ARBA" id="ARBA00022884"/>
    </source>
</evidence>
<dbReference type="Gene3D" id="1.10.1200.80">
    <property type="entry name" value="Putative flavin oxidoreducatase, domain 2"/>
    <property type="match status" value="1"/>
</dbReference>
<dbReference type="PANTHER" id="PTHR45846">
    <property type="entry name" value="TRNA-DIHYDROURIDINE(47) SYNTHASE [NAD(P)(+)]-LIKE"/>
    <property type="match status" value="1"/>
</dbReference>
<evidence type="ECO:0000259" key="12">
    <source>
        <dbReference type="Pfam" id="PF01207"/>
    </source>
</evidence>
<evidence type="ECO:0000256" key="9">
    <source>
        <dbReference type="ARBA" id="ARBA00023002"/>
    </source>
</evidence>
<organism evidence="13">
    <name type="scientific">human gut metagenome</name>
    <dbReference type="NCBI Taxonomy" id="408170"/>
    <lineage>
        <taxon>unclassified sequences</taxon>
        <taxon>metagenomes</taxon>
        <taxon>organismal metagenomes</taxon>
    </lineage>
</organism>
<keyword evidence="7" id="KW-0521">NADP</keyword>
<keyword evidence="6" id="KW-0819">tRNA processing</keyword>
<keyword evidence="4" id="KW-0285">Flavoprotein</keyword>
<keyword evidence="8" id="KW-0694">RNA-binding</keyword>
<evidence type="ECO:0000256" key="2">
    <source>
        <dbReference type="ARBA" id="ARBA00002790"/>
    </source>
</evidence>
<dbReference type="InterPro" id="IPR001269">
    <property type="entry name" value="DUS_fam"/>
</dbReference>
<evidence type="ECO:0000256" key="10">
    <source>
        <dbReference type="ARBA" id="ARBA00048205"/>
    </source>
</evidence>
<dbReference type="SUPFAM" id="SSF51395">
    <property type="entry name" value="FMN-linked oxidoreductases"/>
    <property type="match status" value="1"/>
</dbReference>
<feature type="domain" description="DUS-like FMN-binding" evidence="12">
    <location>
        <begin position="35"/>
        <end position="332"/>
    </location>
</feature>
<keyword evidence="9" id="KW-0560">Oxidoreductase</keyword>
<dbReference type="CDD" id="cd02801">
    <property type="entry name" value="DUS_like_FMN"/>
    <property type="match status" value="1"/>
</dbReference>
<evidence type="ECO:0000256" key="7">
    <source>
        <dbReference type="ARBA" id="ARBA00022857"/>
    </source>
</evidence>
<dbReference type="GO" id="GO:0000049">
    <property type="term" value="F:tRNA binding"/>
    <property type="evidence" value="ECO:0007669"/>
    <property type="project" value="UniProtKB-KW"/>
</dbReference>
<name>K1TXM9_9ZZZZ</name>
<comment type="function">
    <text evidence="2">Catalyzes the synthesis of 5,6-dihydrouridine (D), a modified base found in the D-loop of most tRNAs, via the reduction of the C5-C6 double bond in target uridines.</text>
</comment>
<dbReference type="Gene3D" id="3.20.20.70">
    <property type="entry name" value="Aldolase class I"/>
    <property type="match status" value="1"/>
</dbReference>
<dbReference type="Pfam" id="PF01207">
    <property type="entry name" value="Dus"/>
    <property type="match status" value="1"/>
</dbReference>
<dbReference type="AlphaFoldDB" id="K1TXM9"/>
<dbReference type="InterPro" id="IPR004652">
    <property type="entry name" value="DusB-like"/>
</dbReference>
<evidence type="ECO:0000256" key="3">
    <source>
        <dbReference type="ARBA" id="ARBA00022555"/>
    </source>
</evidence>
<dbReference type="InterPro" id="IPR035587">
    <property type="entry name" value="DUS-like_FMN-bd"/>
</dbReference>
<dbReference type="InterPro" id="IPR013785">
    <property type="entry name" value="Aldolase_TIM"/>
</dbReference>
<dbReference type="NCBIfam" id="TIGR00737">
    <property type="entry name" value="nifR3_yhdG"/>
    <property type="match status" value="1"/>
</dbReference>
<evidence type="ECO:0000256" key="11">
    <source>
        <dbReference type="ARBA" id="ARBA00048802"/>
    </source>
</evidence>
<dbReference type="InterPro" id="IPR018517">
    <property type="entry name" value="tRNA_hU_synthase_CS"/>
</dbReference>
<accession>K1TXM9</accession>
<evidence type="ECO:0000256" key="5">
    <source>
        <dbReference type="ARBA" id="ARBA00022643"/>
    </source>
</evidence>
<dbReference type="PIRSF" id="PIRSF006621">
    <property type="entry name" value="Dus"/>
    <property type="match status" value="1"/>
</dbReference>
<keyword evidence="5" id="KW-0288">FMN</keyword>
<comment type="catalytic activity">
    <reaction evidence="11">
        <text>a 5,6-dihydrouridine in tRNA + NAD(+) = a uridine in tRNA + NADH + H(+)</text>
        <dbReference type="Rhea" id="RHEA:54452"/>
        <dbReference type="Rhea" id="RHEA-COMP:13339"/>
        <dbReference type="Rhea" id="RHEA-COMP:13887"/>
        <dbReference type="ChEBI" id="CHEBI:15378"/>
        <dbReference type="ChEBI" id="CHEBI:57540"/>
        <dbReference type="ChEBI" id="CHEBI:57945"/>
        <dbReference type="ChEBI" id="CHEBI:65315"/>
        <dbReference type="ChEBI" id="CHEBI:74443"/>
    </reaction>
</comment>
<comment type="catalytic activity">
    <reaction evidence="10">
        <text>a 5,6-dihydrouridine in tRNA + NADP(+) = a uridine in tRNA + NADPH + H(+)</text>
        <dbReference type="Rhea" id="RHEA:23624"/>
        <dbReference type="Rhea" id="RHEA-COMP:13339"/>
        <dbReference type="Rhea" id="RHEA-COMP:13887"/>
        <dbReference type="ChEBI" id="CHEBI:15378"/>
        <dbReference type="ChEBI" id="CHEBI:57783"/>
        <dbReference type="ChEBI" id="CHEBI:58349"/>
        <dbReference type="ChEBI" id="CHEBI:65315"/>
        <dbReference type="ChEBI" id="CHEBI:74443"/>
    </reaction>
</comment>
<evidence type="ECO:0000256" key="1">
    <source>
        <dbReference type="ARBA" id="ARBA00001917"/>
    </source>
</evidence>
<dbReference type="InterPro" id="IPR024036">
    <property type="entry name" value="tRNA-dHydroUridine_Synthase_C"/>
</dbReference>